<feature type="compositionally biased region" description="Basic and acidic residues" evidence="1">
    <location>
        <begin position="185"/>
        <end position="200"/>
    </location>
</feature>
<feature type="region of interest" description="Disordered" evidence="1">
    <location>
        <begin position="413"/>
        <end position="436"/>
    </location>
</feature>
<feature type="region of interest" description="Disordered" evidence="1">
    <location>
        <begin position="247"/>
        <end position="275"/>
    </location>
</feature>
<keyword evidence="4" id="KW-1185">Reference proteome</keyword>
<evidence type="ECO:0000256" key="2">
    <source>
        <dbReference type="SAM" id="Phobius"/>
    </source>
</evidence>
<accession>A0ABD3MBK5</accession>
<sequence length="790" mass="87179">MDETNYPTVMEMGSADDGDGGHNDVMRYEDLINTNTGTTGSDSNDASDLDIDSTMSSSMYCGTYTTSHSYTSPRALILASKSSEEELVVPQSMVKARHKWIEETLLKDGNVTDAPVVSKINIQRVLKTRHSMPANATSTSSGLGEDVLARVQMTTEARRLSREAAKAKVQADIAAILSDDEPTEDEAKDRQTLTKSTGGKDFEEVADLRARAQMKLNSAMELLASTSPRNASDMNSQKNSLINIDTANSDEIPMQNEGNDNGSTDDGGEEPVQQNDSISVAVQSEQELLSVEDEAQGEIEHQNEDHVEVGIVSSTDQHDDDEELDDVALEQINAEMLHEIESVTDLTAIEKQTNPKEEMAKLEEEVRQSVQKRLVENRIAEEAGKQAEHRIDDGSINAITQASFGYDLEVNNSSNSSGLSDSLLEKPSENSDGSLPSQVDEILFQGKESNTYHSENEYDDGDIENGYYGSVSQSSDIDPSTDMDFPPKVHSPGPMWKRATEQASMMATETRLDALDPSFTRPFDQNARQMDYHPWQEVDKTTEQNSEFFTQWNGFNRERMIFMVVVGVLAGLLPSLYAQWTCHFVTGENIDDDELTFILNFGLQEFTPIDSSVQGYTYYCLEYDSKYNYKAPTVPQVAGIVAIVLGTIALMVIGVYLLVSITHRILWNASMWMLYVGSICQISTLSIFLLDICQDGIACSMGPGAWATVVSALSWFVLSLEMKANSALAQPVKSDGVVVIERQSALPSWVKKVWNSAIGEPSLSRTAMMRQKRVRKGASEPGRYKPPVVI</sequence>
<feature type="compositionally biased region" description="Low complexity" evidence="1">
    <location>
        <begin position="413"/>
        <end position="422"/>
    </location>
</feature>
<feature type="region of interest" description="Disordered" evidence="1">
    <location>
        <begin position="176"/>
        <end position="200"/>
    </location>
</feature>
<evidence type="ECO:0000313" key="3">
    <source>
        <dbReference type="EMBL" id="KAL3761485.1"/>
    </source>
</evidence>
<dbReference type="Proteomes" id="UP001530293">
    <property type="component" value="Unassembled WGS sequence"/>
</dbReference>
<reference evidence="3 4" key="1">
    <citation type="submission" date="2024-10" db="EMBL/GenBank/DDBJ databases">
        <title>Updated reference genomes for cyclostephanoid diatoms.</title>
        <authorList>
            <person name="Roberts W.R."/>
            <person name="Alverson A.J."/>
        </authorList>
    </citation>
    <scope>NUCLEOTIDE SEQUENCE [LARGE SCALE GENOMIC DNA]</scope>
    <source>
        <strain evidence="3 4">AJA232-27</strain>
    </source>
</reference>
<feature type="region of interest" description="Disordered" evidence="1">
    <location>
        <begin position="1"/>
        <end position="25"/>
    </location>
</feature>
<feature type="transmembrane region" description="Helical" evidence="2">
    <location>
        <begin position="671"/>
        <end position="690"/>
    </location>
</feature>
<dbReference type="EMBL" id="JALLBG020000149">
    <property type="protein sequence ID" value="KAL3761485.1"/>
    <property type="molecule type" value="Genomic_DNA"/>
</dbReference>
<keyword evidence="2" id="KW-0472">Membrane</keyword>
<name>A0ABD3MBK5_9STRA</name>
<proteinExistence type="predicted"/>
<evidence type="ECO:0000256" key="1">
    <source>
        <dbReference type="SAM" id="MobiDB-lite"/>
    </source>
</evidence>
<dbReference type="AlphaFoldDB" id="A0ABD3MBK5"/>
<feature type="transmembrane region" description="Helical" evidence="2">
    <location>
        <begin position="702"/>
        <end position="720"/>
    </location>
</feature>
<feature type="transmembrane region" description="Helical" evidence="2">
    <location>
        <begin position="637"/>
        <end position="659"/>
    </location>
</feature>
<keyword evidence="2" id="KW-0812">Transmembrane</keyword>
<gene>
    <name evidence="3" type="ORF">ACHAWU_006515</name>
</gene>
<organism evidence="3 4">
    <name type="scientific">Discostella pseudostelligera</name>
    <dbReference type="NCBI Taxonomy" id="259834"/>
    <lineage>
        <taxon>Eukaryota</taxon>
        <taxon>Sar</taxon>
        <taxon>Stramenopiles</taxon>
        <taxon>Ochrophyta</taxon>
        <taxon>Bacillariophyta</taxon>
        <taxon>Coscinodiscophyceae</taxon>
        <taxon>Thalassiosirophycidae</taxon>
        <taxon>Stephanodiscales</taxon>
        <taxon>Stephanodiscaceae</taxon>
        <taxon>Discostella</taxon>
    </lineage>
</organism>
<evidence type="ECO:0000313" key="4">
    <source>
        <dbReference type="Proteomes" id="UP001530293"/>
    </source>
</evidence>
<protein>
    <submittedName>
        <fullName evidence="3">Uncharacterized protein</fullName>
    </submittedName>
</protein>
<comment type="caution">
    <text evidence="3">The sequence shown here is derived from an EMBL/GenBank/DDBJ whole genome shotgun (WGS) entry which is preliminary data.</text>
</comment>
<keyword evidence="2" id="KW-1133">Transmembrane helix</keyword>